<dbReference type="AlphaFoldDB" id="A0A2G8RZ20"/>
<sequence>MSTLTEGTPSPDIVSSILLAMWQMHVSCPEKVLPHLVNPPPPNDYRFLDALATLCSFVPECERASAAIELGTDFSHLYIATRPPTSATLREAMPAWIRLMQQMADIDIMSSSSVKGRIDPKPGGSSEDPGPIENFIAGVCRVCYAKLLDSVIDDDADDLLQELSDASEARMEDFRLKASERPTLIEGLKVMVRMAEQHAASSSSITTEEIMRLYAAARAVAKFKDRFLDADYVVLAHRLSEAVDFIVAFATSQRSRRTFTFRLPQDVAISWIDPPAPREVTATTNTREFMGDLSDDEVAFLKVPDDFTELPKHMSSVDGSPDHVKGTGATHCEAALLQHILDHDLTVDRYIGASHPVCYACLMLVRASNRAFEKNFVVGRRCQWGTVDATWVCPGPEMKTGAPLVLREELVSSLKQDFWVLCDKARVDWGVSRSMLGGLQLASEYPSQYS</sequence>
<evidence type="ECO:0000313" key="2">
    <source>
        <dbReference type="Proteomes" id="UP000230002"/>
    </source>
</evidence>
<keyword evidence="2" id="KW-1185">Reference proteome</keyword>
<dbReference type="EMBL" id="AYKW01000038">
    <property type="protein sequence ID" value="PIL26760.1"/>
    <property type="molecule type" value="Genomic_DNA"/>
</dbReference>
<evidence type="ECO:0000313" key="1">
    <source>
        <dbReference type="EMBL" id="PIL26760.1"/>
    </source>
</evidence>
<gene>
    <name evidence="1" type="ORF">GSI_11175</name>
</gene>
<accession>A0A2G8RZ20</accession>
<organism evidence="1 2">
    <name type="scientific">Ganoderma sinense ZZ0214-1</name>
    <dbReference type="NCBI Taxonomy" id="1077348"/>
    <lineage>
        <taxon>Eukaryota</taxon>
        <taxon>Fungi</taxon>
        <taxon>Dikarya</taxon>
        <taxon>Basidiomycota</taxon>
        <taxon>Agaricomycotina</taxon>
        <taxon>Agaricomycetes</taxon>
        <taxon>Polyporales</taxon>
        <taxon>Polyporaceae</taxon>
        <taxon>Ganoderma</taxon>
    </lineage>
</organism>
<reference evidence="1 2" key="1">
    <citation type="journal article" date="2015" name="Sci. Rep.">
        <title>Chromosome-level genome map provides insights into diverse defense mechanisms in the medicinal fungus Ganoderma sinense.</title>
        <authorList>
            <person name="Zhu Y."/>
            <person name="Xu J."/>
            <person name="Sun C."/>
            <person name="Zhou S."/>
            <person name="Xu H."/>
            <person name="Nelson D.R."/>
            <person name="Qian J."/>
            <person name="Song J."/>
            <person name="Luo H."/>
            <person name="Xiang L."/>
            <person name="Li Y."/>
            <person name="Xu Z."/>
            <person name="Ji A."/>
            <person name="Wang L."/>
            <person name="Lu S."/>
            <person name="Hayward A."/>
            <person name="Sun W."/>
            <person name="Li X."/>
            <person name="Schwartz D.C."/>
            <person name="Wang Y."/>
            <person name="Chen S."/>
        </authorList>
    </citation>
    <scope>NUCLEOTIDE SEQUENCE [LARGE SCALE GENOMIC DNA]</scope>
    <source>
        <strain evidence="1 2">ZZ0214-1</strain>
    </source>
</reference>
<proteinExistence type="predicted"/>
<name>A0A2G8RZ20_9APHY</name>
<dbReference type="Pfam" id="PF14441">
    <property type="entry name" value="OTT_1508_deam"/>
    <property type="match status" value="1"/>
</dbReference>
<comment type="caution">
    <text evidence="1">The sequence shown here is derived from an EMBL/GenBank/DDBJ whole genome shotgun (WGS) entry which is preliminary data.</text>
</comment>
<dbReference type="InterPro" id="IPR027796">
    <property type="entry name" value="OTT_1508_deam-like"/>
</dbReference>
<dbReference type="Proteomes" id="UP000230002">
    <property type="component" value="Unassembled WGS sequence"/>
</dbReference>
<protein>
    <submittedName>
        <fullName evidence="1">Uncharacterized protein</fullName>
    </submittedName>
</protein>